<evidence type="ECO:0000313" key="3">
    <source>
        <dbReference type="EMBL" id="OSX66252.1"/>
    </source>
</evidence>
<dbReference type="GeneID" id="36327279"/>
<dbReference type="OrthoDB" id="2502792at2759"/>
<feature type="region of interest" description="Disordered" evidence="1">
    <location>
        <begin position="236"/>
        <end position="262"/>
    </location>
</feature>
<sequence>MDAPDVDVPQFLNPLLNYLSSTLPPTLYNIAVELLSKSTSLFFSLISLVKTLASSSPSSWDAQAILPPLITLLATYLALVSFYRTTSWMIRTGIWFMKWGAILSALAAGAGWMMGNAHANGENGIGGLFTGGGVVPTVGGMILDMINGQGQNAAGGARSSRSSRTQKQKAPRPKAWESWDRHREWQYSENAQNEDDNAGNGMQKILGDVFGAVREAGWWEAAKGAVDGFSQAMGDNVKEDVSDGKQPQQGAKIQTKMKAGSR</sequence>
<dbReference type="RefSeq" id="XP_024343046.1">
    <property type="nucleotide sequence ID" value="XM_024482329.1"/>
</dbReference>
<dbReference type="EMBL" id="KZ110592">
    <property type="protein sequence ID" value="OSX66252.1"/>
    <property type="molecule type" value="Genomic_DNA"/>
</dbReference>
<keyword evidence="2" id="KW-1133">Transmembrane helix</keyword>
<protein>
    <submittedName>
        <fullName evidence="3">Uncharacterized protein</fullName>
    </submittedName>
</protein>
<feature type="transmembrane region" description="Helical" evidence="2">
    <location>
        <begin position="125"/>
        <end position="143"/>
    </location>
</feature>
<feature type="transmembrane region" description="Helical" evidence="2">
    <location>
        <begin position="95"/>
        <end position="113"/>
    </location>
</feature>
<evidence type="ECO:0000256" key="1">
    <source>
        <dbReference type="SAM" id="MobiDB-lite"/>
    </source>
</evidence>
<accession>A0A1X6NCN5</accession>
<evidence type="ECO:0000256" key="2">
    <source>
        <dbReference type="SAM" id="Phobius"/>
    </source>
</evidence>
<organism evidence="3 4">
    <name type="scientific">Postia placenta MAD-698-R-SB12</name>
    <dbReference type="NCBI Taxonomy" id="670580"/>
    <lineage>
        <taxon>Eukaryota</taxon>
        <taxon>Fungi</taxon>
        <taxon>Dikarya</taxon>
        <taxon>Basidiomycota</taxon>
        <taxon>Agaricomycotina</taxon>
        <taxon>Agaricomycetes</taxon>
        <taxon>Polyporales</taxon>
        <taxon>Adustoporiaceae</taxon>
        <taxon>Rhodonia</taxon>
    </lineage>
</organism>
<keyword evidence="2" id="KW-0472">Membrane</keyword>
<feature type="region of interest" description="Disordered" evidence="1">
    <location>
        <begin position="151"/>
        <end position="179"/>
    </location>
</feature>
<feature type="compositionally biased region" description="Low complexity" evidence="1">
    <location>
        <begin position="151"/>
        <end position="163"/>
    </location>
</feature>
<dbReference type="Proteomes" id="UP000194127">
    <property type="component" value="Unassembled WGS sequence"/>
</dbReference>
<name>A0A1X6NCN5_9APHY</name>
<keyword evidence="2" id="KW-0812">Transmembrane</keyword>
<gene>
    <name evidence="3" type="ORF">POSPLADRAFT_1068946</name>
</gene>
<keyword evidence="4" id="KW-1185">Reference proteome</keyword>
<reference evidence="3 4" key="1">
    <citation type="submission" date="2017-04" db="EMBL/GenBank/DDBJ databases">
        <title>Genome Sequence of the Model Brown-Rot Fungus Postia placenta SB12.</title>
        <authorList>
            <consortium name="DOE Joint Genome Institute"/>
            <person name="Gaskell J."/>
            <person name="Kersten P."/>
            <person name="Larrondo L.F."/>
            <person name="Canessa P."/>
            <person name="Martinez D."/>
            <person name="Hibbett D."/>
            <person name="Schmoll M."/>
            <person name="Kubicek C.P."/>
            <person name="Martinez A.T."/>
            <person name="Yadav J."/>
            <person name="Master E."/>
            <person name="Magnuson J.K."/>
            <person name="James T."/>
            <person name="Yaver D."/>
            <person name="Berka R."/>
            <person name="Labutti K."/>
            <person name="Lipzen A."/>
            <person name="Aerts A."/>
            <person name="Barry K."/>
            <person name="Henrissat B."/>
            <person name="Blanchette R."/>
            <person name="Grigoriev I."/>
            <person name="Cullen D."/>
        </authorList>
    </citation>
    <scope>NUCLEOTIDE SEQUENCE [LARGE SCALE GENOMIC DNA]</scope>
    <source>
        <strain evidence="3 4">MAD-698-R-SB12</strain>
    </source>
</reference>
<proteinExistence type="predicted"/>
<dbReference type="AlphaFoldDB" id="A0A1X6NCN5"/>
<evidence type="ECO:0000313" key="4">
    <source>
        <dbReference type="Proteomes" id="UP000194127"/>
    </source>
</evidence>
<feature type="transmembrane region" description="Helical" evidence="2">
    <location>
        <begin position="64"/>
        <end position="83"/>
    </location>
</feature>